<dbReference type="AlphaFoldDB" id="A0A2N0NBD4"/>
<protein>
    <submittedName>
        <fullName evidence="1">Uncharacterized protein</fullName>
    </submittedName>
</protein>
<name>A0A2N0NBD4_9GLOM</name>
<gene>
    <name evidence="1" type="ORF">RhiirA5_447122</name>
</gene>
<reference evidence="1 2" key="1">
    <citation type="submission" date="2016-04" db="EMBL/GenBank/DDBJ databases">
        <title>Genome analyses suggest a sexual origin of heterokaryosis in a supposedly ancient asexual fungus.</title>
        <authorList>
            <person name="Ropars J."/>
            <person name="Sedzielewska K."/>
            <person name="Noel J."/>
            <person name="Charron P."/>
            <person name="Farinelli L."/>
            <person name="Marton T."/>
            <person name="Kruger M."/>
            <person name="Pelin A."/>
            <person name="Brachmann A."/>
            <person name="Corradi N."/>
        </authorList>
    </citation>
    <scope>NUCLEOTIDE SEQUENCE [LARGE SCALE GENOMIC DNA]</scope>
    <source>
        <strain evidence="1 2">A5</strain>
    </source>
</reference>
<evidence type="ECO:0000313" key="1">
    <source>
        <dbReference type="EMBL" id="PKB91880.1"/>
    </source>
</evidence>
<dbReference type="Proteomes" id="UP000232722">
    <property type="component" value="Unassembled WGS sequence"/>
</dbReference>
<accession>A0A2N0NBD4</accession>
<sequence length="140" mass="16486">MTCFGDIQGLFETHSNNVLNFSITLSTYITHSDHDIITVTIDTSDLIRNNRKNTVYDKLPTGNAHTRVIYDCDNIEKVTWENFQFNIKDQIDSLDQNIIEEKANFTKYSQKNIDTGRNAKNWQKKWREKQWLFLAILSYC</sequence>
<evidence type="ECO:0000313" key="2">
    <source>
        <dbReference type="Proteomes" id="UP000232722"/>
    </source>
</evidence>
<organism evidence="1 2">
    <name type="scientific">Rhizophagus irregularis</name>
    <dbReference type="NCBI Taxonomy" id="588596"/>
    <lineage>
        <taxon>Eukaryota</taxon>
        <taxon>Fungi</taxon>
        <taxon>Fungi incertae sedis</taxon>
        <taxon>Mucoromycota</taxon>
        <taxon>Glomeromycotina</taxon>
        <taxon>Glomeromycetes</taxon>
        <taxon>Glomerales</taxon>
        <taxon>Glomeraceae</taxon>
        <taxon>Rhizophagus</taxon>
    </lineage>
</organism>
<reference evidence="1 2" key="2">
    <citation type="submission" date="2017-09" db="EMBL/GenBank/DDBJ databases">
        <title>Extensive intraspecific genome diversity in a model arbuscular mycorrhizal fungus.</title>
        <authorList>
            <person name="Chen E.C."/>
            <person name="Morin E."/>
            <person name="Beaudet D."/>
            <person name="Noel J."/>
            <person name="Ndikumana S."/>
            <person name="Charron P."/>
            <person name="St-Onge C."/>
            <person name="Giorgi J."/>
            <person name="Grigoriev I.V."/>
            <person name="Roux C."/>
            <person name="Martin F.M."/>
            <person name="Corradi N."/>
        </authorList>
    </citation>
    <scope>NUCLEOTIDE SEQUENCE [LARGE SCALE GENOMIC DNA]</scope>
    <source>
        <strain evidence="1 2">A5</strain>
    </source>
</reference>
<comment type="caution">
    <text evidence="1">The sequence shown here is derived from an EMBL/GenBank/DDBJ whole genome shotgun (WGS) entry which is preliminary data.</text>
</comment>
<proteinExistence type="predicted"/>
<dbReference type="EMBL" id="LLXJ01013370">
    <property type="protein sequence ID" value="PKB91880.1"/>
    <property type="molecule type" value="Genomic_DNA"/>
</dbReference>